<gene>
    <name evidence="2" type="ORF">OH76DRAFT_213052</name>
</gene>
<evidence type="ECO:0000313" key="2">
    <source>
        <dbReference type="EMBL" id="RDX41572.1"/>
    </source>
</evidence>
<evidence type="ECO:0000313" key="3">
    <source>
        <dbReference type="Proteomes" id="UP000256964"/>
    </source>
</evidence>
<accession>A0A371CMT6</accession>
<organism evidence="2 3">
    <name type="scientific">Lentinus brumalis</name>
    <dbReference type="NCBI Taxonomy" id="2498619"/>
    <lineage>
        <taxon>Eukaryota</taxon>
        <taxon>Fungi</taxon>
        <taxon>Dikarya</taxon>
        <taxon>Basidiomycota</taxon>
        <taxon>Agaricomycotina</taxon>
        <taxon>Agaricomycetes</taxon>
        <taxon>Polyporales</taxon>
        <taxon>Polyporaceae</taxon>
        <taxon>Lentinus</taxon>
    </lineage>
</organism>
<feature type="region of interest" description="Disordered" evidence="1">
    <location>
        <begin position="119"/>
        <end position="176"/>
    </location>
</feature>
<dbReference type="Proteomes" id="UP000256964">
    <property type="component" value="Unassembled WGS sequence"/>
</dbReference>
<keyword evidence="3" id="KW-1185">Reference proteome</keyword>
<feature type="compositionally biased region" description="Basic and acidic residues" evidence="1">
    <location>
        <begin position="34"/>
        <end position="48"/>
    </location>
</feature>
<feature type="region of interest" description="Disordered" evidence="1">
    <location>
        <begin position="34"/>
        <end position="53"/>
    </location>
</feature>
<sequence>MRRSEETRADLRGDAMARLVDLCLLPCPPALQEREDLRPDASGHDASHHHPPLRPALPRATLQNHCPLHVPSLGRSIEWTPRVFLQKQFADLSHRSPYTSALKPELESPARAHTIVSRAVRLPRPPRKLGSARPQDGRLGEPDGSRPGSSHHYAQDATRASRQQPKQTFLIVHLPR</sequence>
<feature type="compositionally biased region" description="Polar residues" evidence="1">
    <location>
        <begin position="158"/>
        <end position="167"/>
    </location>
</feature>
<protein>
    <submittedName>
        <fullName evidence="2">Uncharacterized protein</fullName>
    </submittedName>
</protein>
<reference evidence="2 3" key="1">
    <citation type="journal article" date="2018" name="Biotechnol. Biofuels">
        <title>Integrative visual omics of the white-rot fungus Polyporus brumalis exposes the biotechnological potential of its oxidative enzymes for delignifying raw plant biomass.</title>
        <authorList>
            <person name="Miyauchi S."/>
            <person name="Rancon A."/>
            <person name="Drula E."/>
            <person name="Hage H."/>
            <person name="Chaduli D."/>
            <person name="Favel A."/>
            <person name="Grisel S."/>
            <person name="Henrissat B."/>
            <person name="Herpoel-Gimbert I."/>
            <person name="Ruiz-Duenas F.J."/>
            <person name="Chevret D."/>
            <person name="Hainaut M."/>
            <person name="Lin J."/>
            <person name="Wang M."/>
            <person name="Pangilinan J."/>
            <person name="Lipzen A."/>
            <person name="Lesage-Meessen L."/>
            <person name="Navarro D."/>
            <person name="Riley R."/>
            <person name="Grigoriev I.V."/>
            <person name="Zhou S."/>
            <person name="Raouche S."/>
            <person name="Rosso M.N."/>
        </authorList>
    </citation>
    <scope>NUCLEOTIDE SEQUENCE [LARGE SCALE GENOMIC DNA]</scope>
    <source>
        <strain evidence="2 3">BRFM 1820</strain>
    </source>
</reference>
<feature type="compositionally biased region" description="Basic and acidic residues" evidence="1">
    <location>
        <begin position="135"/>
        <end position="144"/>
    </location>
</feature>
<evidence type="ECO:0000256" key="1">
    <source>
        <dbReference type="SAM" id="MobiDB-lite"/>
    </source>
</evidence>
<proteinExistence type="predicted"/>
<dbReference type="EMBL" id="KZ857508">
    <property type="protein sequence ID" value="RDX41572.1"/>
    <property type="molecule type" value="Genomic_DNA"/>
</dbReference>
<name>A0A371CMT6_9APHY</name>
<dbReference type="AlphaFoldDB" id="A0A371CMT6"/>